<dbReference type="Proteomes" id="UP000008206">
    <property type="component" value="Chromosome"/>
</dbReference>
<name>E0UDC6_GLOV7</name>
<organism evidence="1 2">
    <name type="scientific">Gloeothece verrucosa (strain PCC 7822)</name>
    <name type="common">Cyanothece sp. (strain PCC 7822)</name>
    <dbReference type="NCBI Taxonomy" id="497965"/>
    <lineage>
        <taxon>Bacteria</taxon>
        <taxon>Bacillati</taxon>
        <taxon>Cyanobacteriota</taxon>
        <taxon>Cyanophyceae</taxon>
        <taxon>Oscillatoriophycideae</taxon>
        <taxon>Chroococcales</taxon>
        <taxon>Aphanothecaceae</taxon>
        <taxon>Gloeothece</taxon>
        <taxon>Gloeothece verrucosa</taxon>
    </lineage>
</organism>
<sequence>MNSEEFWGLEIRAIKKISILKPKTANLIIDNEK</sequence>
<accession>E0UDC6</accession>
<dbReference type="EMBL" id="CP002198">
    <property type="protein sequence ID" value="ADN14117.1"/>
    <property type="molecule type" value="Genomic_DNA"/>
</dbReference>
<protein>
    <submittedName>
        <fullName evidence="1">Uncharacterized protein</fullName>
    </submittedName>
</protein>
<gene>
    <name evidence="1" type="ordered locus">Cyan7822_2137</name>
</gene>
<dbReference type="AlphaFoldDB" id="E0UDC6"/>
<reference evidence="2" key="1">
    <citation type="journal article" date="2011" name="MBio">
        <title>Novel metabolic attributes of the genus Cyanothece, comprising a group of unicellular nitrogen-fixing Cyanobacteria.</title>
        <authorList>
            <person name="Bandyopadhyay A."/>
            <person name="Elvitigala T."/>
            <person name="Welsh E."/>
            <person name="Stockel J."/>
            <person name="Liberton M."/>
            <person name="Min H."/>
            <person name="Sherman L.A."/>
            <person name="Pakrasi H.B."/>
        </authorList>
    </citation>
    <scope>NUCLEOTIDE SEQUENCE [LARGE SCALE GENOMIC DNA]</scope>
    <source>
        <strain evidence="2">PCC 7822</strain>
    </source>
</reference>
<dbReference type="HOGENOM" id="CLU_3381478_0_0_3"/>
<evidence type="ECO:0000313" key="1">
    <source>
        <dbReference type="EMBL" id="ADN14117.1"/>
    </source>
</evidence>
<evidence type="ECO:0000313" key="2">
    <source>
        <dbReference type="Proteomes" id="UP000008206"/>
    </source>
</evidence>
<dbReference type="STRING" id="497965.Cyan7822_2137"/>
<keyword evidence="2" id="KW-1185">Reference proteome</keyword>
<proteinExistence type="predicted"/>
<dbReference type="KEGG" id="cyj:Cyan7822_2137"/>